<dbReference type="HOGENOM" id="CLU_2173223_0_0_1"/>
<feature type="transmembrane region" description="Helical" evidence="1">
    <location>
        <begin position="42"/>
        <end position="66"/>
    </location>
</feature>
<reference evidence="3" key="1">
    <citation type="submission" date="2011-07" db="EMBL/GenBank/DDBJ databases">
        <authorList>
            <consortium name="Caenorhabditis brenneri Sequencing and Analysis Consortium"/>
            <person name="Wilson R.K."/>
        </authorList>
    </citation>
    <scope>NUCLEOTIDE SEQUENCE [LARGE SCALE GENOMIC DNA]</scope>
    <source>
        <strain evidence="3">PB2801</strain>
    </source>
</reference>
<evidence type="ECO:0000313" key="3">
    <source>
        <dbReference type="Proteomes" id="UP000008068"/>
    </source>
</evidence>
<evidence type="ECO:0000313" key="2">
    <source>
        <dbReference type="EMBL" id="EGT49897.1"/>
    </source>
</evidence>
<evidence type="ECO:0000256" key="1">
    <source>
        <dbReference type="SAM" id="Phobius"/>
    </source>
</evidence>
<dbReference type="EMBL" id="GL379826">
    <property type="protein sequence ID" value="EGT49897.1"/>
    <property type="molecule type" value="Genomic_DNA"/>
</dbReference>
<keyword evidence="1" id="KW-1133">Transmembrane helix</keyword>
<organism evidence="3">
    <name type="scientific">Caenorhabditis brenneri</name>
    <name type="common">Nematode worm</name>
    <dbReference type="NCBI Taxonomy" id="135651"/>
    <lineage>
        <taxon>Eukaryota</taxon>
        <taxon>Metazoa</taxon>
        <taxon>Ecdysozoa</taxon>
        <taxon>Nematoda</taxon>
        <taxon>Chromadorea</taxon>
        <taxon>Rhabditida</taxon>
        <taxon>Rhabditina</taxon>
        <taxon>Rhabditomorpha</taxon>
        <taxon>Rhabditoidea</taxon>
        <taxon>Rhabditidae</taxon>
        <taxon>Peloderinae</taxon>
        <taxon>Caenorhabditis</taxon>
    </lineage>
</organism>
<protein>
    <submittedName>
        <fullName evidence="2">Uncharacterized protein</fullName>
    </submittedName>
</protein>
<keyword evidence="1" id="KW-0472">Membrane</keyword>
<feature type="transmembrane region" description="Helical" evidence="1">
    <location>
        <begin position="7"/>
        <end position="30"/>
    </location>
</feature>
<gene>
    <name evidence="2" type="ORF">CAEBREN_07547</name>
</gene>
<proteinExistence type="predicted"/>
<keyword evidence="1" id="KW-0812">Transmembrane</keyword>
<accession>G0N188</accession>
<sequence>MGCMERVSYIIFALLSIIGMGLVMYAFTWIPEDSAFNFPLPIRILTALIIGVFIMSGCFFCIRITYSRERLRRREEHHLDYATVPGRMAAIHHAAESRARNNTRSGRDVY</sequence>
<dbReference type="AlphaFoldDB" id="G0N188"/>
<dbReference type="Proteomes" id="UP000008068">
    <property type="component" value="Unassembled WGS sequence"/>
</dbReference>
<name>G0N188_CAEBE</name>
<keyword evidence="3" id="KW-1185">Reference proteome</keyword>
<dbReference type="InParanoid" id="G0N188"/>